<keyword evidence="6" id="KW-1015">Disulfide bond</keyword>
<dbReference type="Gene3D" id="2.40.10.10">
    <property type="entry name" value="Trypsin-like serine proteases"/>
    <property type="match status" value="1"/>
</dbReference>
<dbReference type="PANTHER" id="PTHR24264:SF65">
    <property type="entry name" value="SRCR DOMAIN-CONTAINING PROTEIN"/>
    <property type="match status" value="1"/>
</dbReference>
<keyword evidence="11" id="KW-1185">Reference proteome</keyword>
<protein>
    <submittedName>
        <fullName evidence="10">Peptidase S1 domain-containing protein</fullName>
    </submittedName>
</protein>
<keyword evidence="9" id="KW-0732">Signal</keyword>
<dbReference type="FunFam" id="2.40.10.10:FF:000002">
    <property type="entry name" value="Transmembrane protease serine"/>
    <property type="match status" value="1"/>
</dbReference>
<dbReference type="FunFam" id="2.40.10.10:FF:000068">
    <property type="entry name" value="transmembrane protease serine 2"/>
    <property type="match status" value="1"/>
</dbReference>
<dbReference type="PROSITE" id="PS00134">
    <property type="entry name" value="TRYPSIN_HIS"/>
    <property type="match status" value="1"/>
</dbReference>
<keyword evidence="5" id="KW-0720">Serine protease</keyword>
<keyword evidence="3" id="KW-0645">Protease</keyword>
<evidence type="ECO:0000256" key="1">
    <source>
        <dbReference type="ARBA" id="ARBA00004613"/>
    </source>
</evidence>
<dbReference type="EMBL" id="APCN01000063">
    <property type="status" value="NOT_ANNOTATED_CDS"/>
    <property type="molecule type" value="Genomic_DNA"/>
</dbReference>
<dbReference type="InterPro" id="IPR001314">
    <property type="entry name" value="Peptidase_S1A"/>
</dbReference>
<keyword evidence="2" id="KW-0964">Secreted</keyword>
<evidence type="ECO:0000256" key="6">
    <source>
        <dbReference type="ARBA" id="ARBA00023157"/>
    </source>
</evidence>
<dbReference type="GeneID" id="120897296"/>
<dbReference type="PANTHER" id="PTHR24264">
    <property type="entry name" value="TRYPSIN-RELATED"/>
    <property type="match status" value="1"/>
</dbReference>
<comment type="subcellular location">
    <subcellularLocation>
        <location evidence="1">Secreted</location>
    </subcellularLocation>
</comment>
<feature type="chain" id="PRO_5044016842" evidence="9">
    <location>
        <begin position="28"/>
        <end position="643"/>
    </location>
</feature>
<name>A0A182I1J1_ANOAR</name>
<dbReference type="InterPro" id="IPR043504">
    <property type="entry name" value="Peptidase_S1_PA_chymotrypsin"/>
</dbReference>
<evidence type="ECO:0000256" key="7">
    <source>
        <dbReference type="ARBA" id="ARBA00024195"/>
    </source>
</evidence>
<evidence type="ECO:0000256" key="5">
    <source>
        <dbReference type="ARBA" id="ARBA00022825"/>
    </source>
</evidence>
<dbReference type="PROSITE" id="PS50240">
    <property type="entry name" value="TRYPSIN_DOM"/>
    <property type="match status" value="1"/>
</dbReference>
<feature type="signal peptide" evidence="9">
    <location>
        <begin position="1"/>
        <end position="27"/>
    </location>
</feature>
<dbReference type="GO" id="GO:0004252">
    <property type="term" value="F:serine-type endopeptidase activity"/>
    <property type="evidence" value="ECO:0007669"/>
    <property type="project" value="InterPro"/>
</dbReference>
<dbReference type="GO" id="GO:0006508">
    <property type="term" value="P:proteolysis"/>
    <property type="evidence" value="ECO:0007669"/>
    <property type="project" value="UniProtKB-KW"/>
</dbReference>
<comment type="similarity">
    <text evidence="7">Belongs to the peptidase S1 family. CLIP subfamily.</text>
</comment>
<dbReference type="InterPro" id="IPR009003">
    <property type="entry name" value="Peptidase_S1_PA"/>
</dbReference>
<dbReference type="VEuPathDB" id="VectorBase:AARA007437"/>
<evidence type="ECO:0000256" key="3">
    <source>
        <dbReference type="ARBA" id="ARBA00022670"/>
    </source>
</evidence>
<evidence type="ECO:0000313" key="11">
    <source>
        <dbReference type="Proteomes" id="UP000075840"/>
    </source>
</evidence>
<accession>A0A182I1J1</accession>
<keyword evidence="4" id="KW-0378">Hydrolase</keyword>
<dbReference type="PROSITE" id="PS00135">
    <property type="entry name" value="TRYPSIN_SER"/>
    <property type="match status" value="1"/>
</dbReference>
<evidence type="ECO:0000256" key="9">
    <source>
        <dbReference type="SAM" id="SignalP"/>
    </source>
</evidence>
<feature type="compositionally biased region" description="Polar residues" evidence="8">
    <location>
        <begin position="71"/>
        <end position="80"/>
    </location>
</feature>
<dbReference type="InterPro" id="IPR018114">
    <property type="entry name" value="TRYPSIN_HIS"/>
</dbReference>
<evidence type="ECO:0000256" key="8">
    <source>
        <dbReference type="SAM" id="MobiDB-lite"/>
    </source>
</evidence>
<dbReference type="GO" id="GO:0005615">
    <property type="term" value="C:extracellular space"/>
    <property type="evidence" value="ECO:0007669"/>
    <property type="project" value="TreeGrafter"/>
</dbReference>
<dbReference type="KEGG" id="aara:120897296"/>
<dbReference type="InterPro" id="IPR050127">
    <property type="entry name" value="Serine_Proteases_S1"/>
</dbReference>
<sequence>MATILEVTTYLSWVLLLVASSQETVLPLHTTINTALTRTHCARNKEITPYRVSPDPAPTQWSVKPEESVSSKRTQLPANEQRTGSKLIECYFEGSSVQSFNRKQVDMQSAEGTSPLEQGATVVPNNAEQGTGSTVRCGWHDDDGGGRKFPGINAATRLCPPGWMNCSGRAVFESICGQAERRTEQPVNGAQGHGAKGLCKSAFSRIGGDFTDGGNLAAPGGYAGLKRLQHHFTTEKRTQAQCTPCRRQATDGRRNGSRVSLWEAPTEKHWIRHERIDKRKQSRELSGGKFLDKFEAVASRDMCPVVPRIMLCTVNILESHSELIVNVLPRGNDSSSTNETDRSVKQAYKSVECNVDPSDQGERIVGGRNALYGDAPFHVSLRSLYHERRHGFGSGLFCGGSLITASRVLTASHCFTTKPSNMVVVAGVLNRFDRSERMQQRRVLRYLAHPGWHARTLAADIGLVALVSPFQCDDGVQPIALPNRPPVDGEPCTIYGWGQTEEGRKQRFQPVCLQKASVSVLGLERCNRSLHTVVAVPDGTLCAGSFAGGVDSCQGDSGGPLVCGGGGALYGIVSFGWGCGRANFPGVYTDVFQYRGWIVEALDSDPRTWRGTGGTVVFAPVRWSTAVGVIIMFSTELLVLLPS</sequence>
<dbReference type="AlphaFoldDB" id="A0A182I1J1"/>
<evidence type="ECO:0000256" key="4">
    <source>
        <dbReference type="ARBA" id="ARBA00022801"/>
    </source>
</evidence>
<dbReference type="Pfam" id="PF00089">
    <property type="entry name" value="Trypsin"/>
    <property type="match status" value="1"/>
</dbReference>
<dbReference type="InterPro" id="IPR033116">
    <property type="entry name" value="TRYPSIN_SER"/>
</dbReference>
<dbReference type="EnsemblMetazoa" id="AARA007437-RA">
    <property type="protein sequence ID" value="AARA007437-PA"/>
    <property type="gene ID" value="AARA007437"/>
</dbReference>
<feature type="region of interest" description="Disordered" evidence="8">
    <location>
        <begin position="49"/>
        <end position="80"/>
    </location>
</feature>
<reference evidence="10" key="1">
    <citation type="submission" date="2022-08" db="UniProtKB">
        <authorList>
            <consortium name="EnsemblMetazoa"/>
        </authorList>
    </citation>
    <scope>IDENTIFICATION</scope>
    <source>
        <strain evidence="10">Dongola</strain>
    </source>
</reference>
<dbReference type="CDD" id="cd00190">
    <property type="entry name" value="Tryp_SPc"/>
    <property type="match status" value="1"/>
</dbReference>
<organism evidence="10 11">
    <name type="scientific">Anopheles arabiensis</name>
    <name type="common">Mosquito</name>
    <dbReference type="NCBI Taxonomy" id="7173"/>
    <lineage>
        <taxon>Eukaryota</taxon>
        <taxon>Metazoa</taxon>
        <taxon>Ecdysozoa</taxon>
        <taxon>Arthropoda</taxon>
        <taxon>Hexapoda</taxon>
        <taxon>Insecta</taxon>
        <taxon>Pterygota</taxon>
        <taxon>Neoptera</taxon>
        <taxon>Endopterygota</taxon>
        <taxon>Diptera</taxon>
        <taxon>Nematocera</taxon>
        <taxon>Culicoidea</taxon>
        <taxon>Culicidae</taxon>
        <taxon>Anophelinae</taxon>
        <taxon>Anopheles</taxon>
    </lineage>
</organism>
<dbReference type="RefSeq" id="XP_040157991.1">
    <property type="nucleotide sequence ID" value="XM_040302057.1"/>
</dbReference>
<dbReference type="SMART" id="SM00020">
    <property type="entry name" value="Tryp_SPc"/>
    <property type="match status" value="1"/>
</dbReference>
<evidence type="ECO:0000313" key="10">
    <source>
        <dbReference type="EnsemblMetazoa" id="AARA007437-PA"/>
    </source>
</evidence>
<dbReference type="InterPro" id="IPR001254">
    <property type="entry name" value="Trypsin_dom"/>
</dbReference>
<proteinExistence type="inferred from homology"/>
<dbReference type="VEuPathDB" id="VectorBase:AARA21_004740"/>
<dbReference type="Proteomes" id="UP000075840">
    <property type="component" value="Unassembled WGS sequence"/>
</dbReference>
<dbReference type="SUPFAM" id="SSF50494">
    <property type="entry name" value="Trypsin-like serine proteases"/>
    <property type="match status" value="1"/>
</dbReference>
<evidence type="ECO:0000256" key="2">
    <source>
        <dbReference type="ARBA" id="ARBA00022525"/>
    </source>
</evidence>
<dbReference type="PRINTS" id="PR00722">
    <property type="entry name" value="CHYMOTRYPSIN"/>
</dbReference>